<keyword evidence="1" id="KW-0472">Membrane</keyword>
<feature type="transmembrane region" description="Helical" evidence="1">
    <location>
        <begin position="21"/>
        <end position="46"/>
    </location>
</feature>
<evidence type="ECO:0000313" key="2">
    <source>
        <dbReference type="EMBL" id="NBI54537.1"/>
    </source>
</evidence>
<name>A0ABW9YL20_9GAMM</name>
<feature type="transmembrane region" description="Helical" evidence="1">
    <location>
        <begin position="197"/>
        <end position="217"/>
    </location>
</feature>
<evidence type="ECO:0000256" key="1">
    <source>
        <dbReference type="SAM" id="Phobius"/>
    </source>
</evidence>
<proteinExistence type="predicted"/>
<feature type="transmembrane region" description="Helical" evidence="1">
    <location>
        <begin position="66"/>
        <end position="87"/>
    </location>
</feature>
<reference evidence="2 3" key="1">
    <citation type="journal article" date="2017" name="Int. J. Syst. Evol. Microbiol.">
        <title>Photobacterium alginatilyticum sp. nov., a marine bacterium isolated from bottom seawater.</title>
        <authorList>
            <person name="Wang X."/>
            <person name="Wang Y."/>
            <person name="Yang X."/>
            <person name="Sun H."/>
            <person name="Li B."/>
            <person name="Zhang X.H."/>
        </authorList>
    </citation>
    <scope>NUCLEOTIDE SEQUENCE [LARGE SCALE GENOMIC DNA]</scope>
    <source>
        <strain evidence="2 3">P03D4</strain>
    </source>
</reference>
<protein>
    <submittedName>
        <fullName evidence="2">ABC transporter</fullName>
    </submittedName>
</protein>
<feature type="transmembrane region" description="Helical" evidence="1">
    <location>
        <begin position="118"/>
        <end position="144"/>
    </location>
</feature>
<feature type="transmembrane region" description="Helical" evidence="1">
    <location>
        <begin position="245"/>
        <end position="267"/>
    </location>
</feature>
<comment type="caution">
    <text evidence="2">The sequence shown here is derived from an EMBL/GenBank/DDBJ whole genome shotgun (WGS) entry which is preliminary data.</text>
</comment>
<dbReference type="EMBL" id="RSEJ01000021">
    <property type="protein sequence ID" value="NBI54537.1"/>
    <property type="molecule type" value="Genomic_DNA"/>
</dbReference>
<keyword evidence="1" id="KW-0812">Transmembrane</keyword>
<feature type="transmembrane region" description="Helical" evidence="1">
    <location>
        <begin position="164"/>
        <end position="190"/>
    </location>
</feature>
<accession>A0ABW9YL20</accession>
<gene>
    <name evidence="2" type="ORF">EIZ48_18620</name>
</gene>
<keyword evidence="1" id="KW-1133">Transmembrane helix</keyword>
<organism evidence="2 3">
    <name type="scientific">Photobacterium alginatilyticum</name>
    <dbReference type="NCBI Taxonomy" id="1775171"/>
    <lineage>
        <taxon>Bacteria</taxon>
        <taxon>Pseudomonadati</taxon>
        <taxon>Pseudomonadota</taxon>
        <taxon>Gammaproteobacteria</taxon>
        <taxon>Vibrionales</taxon>
        <taxon>Vibrionaceae</taxon>
        <taxon>Photobacterium</taxon>
    </lineage>
</organism>
<dbReference type="Proteomes" id="UP000738517">
    <property type="component" value="Unassembled WGS sequence"/>
</dbReference>
<evidence type="ECO:0000313" key="3">
    <source>
        <dbReference type="Proteomes" id="UP000738517"/>
    </source>
</evidence>
<sequence length="290" mass="32121">MRALLHLLEKELIEYRIVVKLPLFIALFAILNFALLMSGDNVSFYIQSSGAGEWVLGTDSLGFASYVGKLNEVVAGCVYILLFLVYVPKTLRKERNEGSLMFWRAVPVSDHLAIAAKLLFALVIIPLITSMLLLFSDVLVWLLAKLWMPMATMVSFAITVPDMLWHWFGFIGRVTLMSLSLLPIACVLLVVSQLISYPMVAVVVAVIAIKVMSYLVFGTSEIGDFLSDIYSLPLTILTDENPLDAYLSLGILTHLALLLVSAGLFHLCSKQRSTDDSAFSMLFSSLSRTK</sequence>
<dbReference type="RefSeq" id="WP_160654597.1">
    <property type="nucleotide sequence ID" value="NZ_RSEJ01000021.1"/>
</dbReference>
<keyword evidence="3" id="KW-1185">Reference proteome</keyword>